<dbReference type="InterPro" id="IPR033985">
    <property type="entry name" value="SusD-like_N"/>
</dbReference>
<dbReference type="HOGENOM" id="CLU_015553_1_4_10"/>
<evidence type="ECO:0000256" key="1">
    <source>
        <dbReference type="ARBA" id="ARBA00004442"/>
    </source>
</evidence>
<dbReference type="Pfam" id="PF07980">
    <property type="entry name" value="SusD_RagB"/>
    <property type="match status" value="1"/>
</dbReference>
<evidence type="ECO:0000256" key="5">
    <source>
        <dbReference type="ARBA" id="ARBA00023237"/>
    </source>
</evidence>
<comment type="caution">
    <text evidence="8">The sequence shown here is derived from an EMBL/GenBank/DDBJ whole genome shotgun (WGS) entry which is preliminary data.</text>
</comment>
<dbReference type="InterPro" id="IPR012944">
    <property type="entry name" value="SusD_RagB_dom"/>
</dbReference>
<comment type="similarity">
    <text evidence="2">Belongs to the SusD family.</text>
</comment>
<keyword evidence="5" id="KW-0998">Cell outer membrane</keyword>
<evidence type="ECO:0000259" key="6">
    <source>
        <dbReference type="Pfam" id="PF07980"/>
    </source>
</evidence>
<protein>
    <submittedName>
        <fullName evidence="8">SusD family protein</fullName>
    </submittedName>
</protein>
<dbReference type="GO" id="GO:0009279">
    <property type="term" value="C:cell outer membrane"/>
    <property type="evidence" value="ECO:0007669"/>
    <property type="project" value="UniProtKB-SubCell"/>
</dbReference>
<evidence type="ECO:0000256" key="2">
    <source>
        <dbReference type="ARBA" id="ARBA00006275"/>
    </source>
</evidence>
<sequence length="550" mass="62745">MLSCTDFLEEENRSNINSQEYFVEKDGFESLVNAAYASLRTVWKNEPWLFCLGVDIYTRGESELISGSYGNRDVYSRELNEYGSLQAQNEFVSNFYSNVYYAIQVCNTAISKSSSVVGLSEDVKKQRVAEVRFLRAYYYYLLVEQFGRIAIVTDEIETPVLSFPQKNEQEVYDFILSELDAIDDDVLPEVQNDYGRITQGAVKHLQALIYLTRGYKDFASSDDFSKAATLCDEIIDGDTYKLQPTFADVFKAGNEKNNEIIFSVQYDASSLGGQYNGNGQQNLFGFELWTKVVSGFERGNTTYGWKKNQFMCTPFLFSLFDTSMDSRYDATFKSEFYATIADPSIGLKVGDLRVYFPKYDQPFTDDDLSALLSEHPNAIVVTKDHWTQDIENIGGSGMCPMVWMFYDPNSTFPLNNTSYTSTKDIFLFRLADTYLMAAEAYYQMGDTKHAAERLNSVRQRAAIAGHDTEMTITPSDVNIDFILDERARELVGEYKRWMDLKRTGKLIERTLAHNNLAARDNKMDEHILVRPIPQSVIDQTDGEIVQNPGY</sequence>
<proteinExistence type="inferred from homology"/>
<dbReference type="Gene3D" id="1.25.40.390">
    <property type="match status" value="1"/>
</dbReference>
<dbReference type="AlphaFoldDB" id="B5CUN1"/>
<evidence type="ECO:0000259" key="7">
    <source>
        <dbReference type="Pfam" id="PF14322"/>
    </source>
</evidence>
<comment type="subcellular location">
    <subcellularLocation>
        <location evidence="1">Cell outer membrane</location>
    </subcellularLocation>
</comment>
<keyword evidence="4" id="KW-0472">Membrane</keyword>
<dbReference type="Proteomes" id="UP000003452">
    <property type="component" value="Unassembled WGS sequence"/>
</dbReference>
<organism evidence="8 9">
    <name type="scientific">Phocaeicola plebeius (strain DSM 17135 / JCM 12973 / CCUG 54634 / M2)</name>
    <name type="common">Bacteroides plebeius</name>
    <dbReference type="NCBI Taxonomy" id="484018"/>
    <lineage>
        <taxon>Bacteria</taxon>
        <taxon>Pseudomonadati</taxon>
        <taxon>Bacteroidota</taxon>
        <taxon>Bacteroidia</taxon>
        <taxon>Bacteroidales</taxon>
        <taxon>Bacteroidaceae</taxon>
        <taxon>Phocaeicola</taxon>
    </lineage>
</organism>
<dbReference type="EMBL" id="ABQC02000003">
    <property type="protein sequence ID" value="EDY97206.1"/>
    <property type="molecule type" value="Genomic_DNA"/>
</dbReference>
<evidence type="ECO:0000313" key="9">
    <source>
        <dbReference type="Proteomes" id="UP000003452"/>
    </source>
</evidence>
<evidence type="ECO:0000256" key="3">
    <source>
        <dbReference type="ARBA" id="ARBA00022729"/>
    </source>
</evidence>
<dbReference type="Pfam" id="PF14322">
    <property type="entry name" value="SusD-like_3"/>
    <property type="match status" value="1"/>
</dbReference>
<name>B5CUN1_PHOPM</name>
<dbReference type="eggNOG" id="COG0436">
    <property type="taxonomic scope" value="Bacteria"/>
</dbReference>
<evidence type="ECO:0000313" key="8">
    <source>
        <dbReference type="EMBL" id="EDY97206.1"/>
    </source>
</evidence>
<feature type="domain" description="SusD-like N-terminal" evidence="7">
    <location>
        <begin position="6"/>
        <end position="211"/>
    </location>
</feature>
<dbReference type="InterPro" id="IPR011990">
    <property type="entry name" value="TPR-like_helical_dom_sf"/>
</dbReference>
<dbReference type="SUPFAM" id="SSF48452">
    <property type="entry name" value="TPR-like"/>
    <property type="match status" value="1"/>
</dbReference>
<gene>
    <name evidence="8" type="ORF">BACPLE_00402</name>
</gene>
<evidence type="ECO:0000256" key="4">
    <source>
        <dbReference type="ARBA" id="ARBA00023136"/>
    </source>
</evidence>
<keyword evidence="3" id="KW-0732">Signal</keyword>
<reference evidence="8 9" key="2">
    <citation type="submission" date="2008-08" db="EMBL/GenBank/DDBJ databases">
        <authorList>
            <person name="Fulton L."/>
            <person name="Clifton S."/>
            <person name="Fulton B."/>
            <person name="Xu J."/>
            <person name="Minx P."/>
            <person name="Pepin K.H."/>
            <person name="Johnson M."/>
            <person name="Thiruvilangam P."/>
            <person name="Bhonagiri V."/>
            <person name="Nash W.E."/>
            <person name="Mardis E.R."/>
            <person name="Wilson R.K."/>
        </authorList>
    </citation>
    <scope>NUCLEOTIDE SEQUENCE [LARGE SCALE GENOMIC DNA]</scope>
    <source>
        <strain evidence="9">DSM 17135 / JCM 12973 / M2</strain>
    </source>
</reference>
<feature type="domain" description="RagB/SusD" evidence="6">
    <location>
        <begin position="258"/>
        <end position="550"/>
    </location>
</feature>
<reference evidence="8 9" key="1">
    <citation type="submission" date="2008-08" db="EMBL/GenBank/DDBJ databases">
        <title>Draft genome sequence of Bacteroides plebeius (DSM 17135).</title>
        <authorList>
            <person name="Sudarsanam P."/>
            <person name="Ley R."/>
            <person name="Guruge J."/>
            <person name="Turnbaugh P.J."/>
            <person name="Mahowald M."/>
            <person name="Liep D."/>
            <person name="Gordon J."/>
        </authorList>
    </citation>
    <scope>NUCLEOTIDE SEQUENCE [LARGE SCALE GENOMIC DNA]</scope>
    <source>
        <strain evidence="9">DSM 17135 / JCM 12973 / M2</strain>
    </source>
</reference>
<accession>B5CUN1</accession>